<dbReference type="EMBL" id="JACJQU010000019">
    <property type="protein sequence ID" value="MBD2296152.1"/>
    <property type="molecule type" value="Genomic_DNA"/>
</dbReference>
<dbReference type="InterPro" id="IPR000719">
    <property type="entry name" value="Prot_kinase_dom"/>
</dbReference>
<protein>
    <recommendedName>
        <fullName evidence="2">Protein kinase domain-containing protein</fullName>
    </recommendedName>
</protein>
<dbReference type="InterPro" id="IPR017441">
    <property type="entry name" value="Protein_kinase_ATP_BS"/>
</dbReference>
<sequence>MIGKILRQRYQIIKQLGAGGFGETYLAEDLDIPVTPKPVCVVKRLKPTEIDRDSIRLFKQEAQILYKLGQNHDQIPKLYAYFQEDEDFY</sequence>
<dbReference type="Gene3D" id="3.30.200.20">
    <property type="entry name" value="Phosphorylase Kinase, domain 1"/>
    <property type="match status" value="1"/>
</dbReference>
<organism evidence="3 4">
    <name type="scientific">Anabaena sphaerica FACHB-251</name>
    <dbReference type="NCBI Taxonomy" id="2692883"/>
    <lineage>
        <taxon>Bacteria</taxon>
        <taxon>Bacillati</taxon>
        <taxon>Cyanobacteriota</taxon>
        <taxon>Cyanophyceae</taxon>
        <taxon>Nostocales</taxon>
        <taxon>Nostocaceae</taxon>
        <taxon>Anabaena</taxon>
    </lineage>
</organism>
<comment type="caution">
    <text evidence="3">The sequence shown here is derived from an EMBL/GenBank/DDBJ whole genome shotgun (WGS) entry which is preliminary data.</text>
</comment>
<dbReference type="Proteomes" id="UP000662185">
    <property type="component" value="Unassembled WGS sequence"/>
</dbReference>
<feature type="domain" description="Protein kinase" evidence="2">
    <location>
        <begin position="10"/>
        <end position="89"/>
    </location>
</feature>
<evidence type="ECO:0000259" key="2">
    <source>
        <dbReference type="PROSITE" id="PS50011"/>
    </source>
</evidence>
<gene>
    <name evidence="3" type="ORF">H6G06_22400</name>
</gene>
<dbReference type="RefSeq" id="WP_190564237.1">
    <property type="nucleotide sequence ID" value="NZ_JACJQU010000019.1"/>
</dbReference>
<reference evidence="4" key="1">
    <citation type="journal article" date="2020" name="ISME J.">
        <title>Comparative genomics reveals insights into cyanobacterial evolution and habitat adaptation.</title>
        <authorList>
            <person name="Chen M.Y."/>
            <person name="Teng W.K."/>
            <person name="Zhao L."/>
            <person name="Hu C.X."/>
            <person name="Zhou Y.K."/>
            <person name="Han B.P."/>
            <person name="Song L.R."/>
            <person name="Shu W.S."/>
        </authorList>
    </citation>
    <scope>NUCLEOTIDE SEQUENCE [LARGE SCALE GENOMIC DNA]</scope>
    <source>
        <strain evidence="4">FACHB-251</strain>
    </source>
</reference>
<dbReference type="Pfam" id="PF07714">
    <property type="entry name" value="PK_Tyr_Ser-Thr"/>
    <property type="match status" value="1"/>
</dbReference>
<dbReference type="InterPro" id="IPR011009">
    <property type="entry name" value="Kinase-like_dom_sf"/>
</dbReference>
<dbReference type="AlphaFoldDB" id="A0A927A1I8"/>
<dbReference type="SUPFAM" id="SSF56112">
    <property type="entry name" value="Protein kinase-like (PK-like)"/>
    <property type="match status" value="1"/>
</dbReference>
<name>A0A927A1I8_9NOST</name>
<dbReference type="GO" id="GO:0004672">
    <property type="term" value="F:protein kinase activity"/>
    <property type="evidence" value="ECO:0007669"/>
    <property type="project" value="InterPro"/>
</dbReference>
<keyword evidence="1" id="KW-0547">Nucleotide-binding</keyword>
<proteinExistence type="predicted"/>
<evidence type="ECO:0000256" key="1">
    <source>
        <dbReference type="PROSITE-ProRule" id="PRU10141"/>
    </source>
</evidence>
<dbReference type="PROSITE" id="PS50011">
    <property type="entry name" value="PROTEIN_KINASE_DOM"/>
    <property type="match status" value="1"/>
</dbReference>
<dbReference type="InterPro" id="IPR001245">
    <property type="entry name" value="Ser-Thr/Tyr_kinase_cat_dom"/>
</dbReference>
<keyword evidence="4" id="KW-1185">Reference proteome</keyword>
<accession>A0A927A1I8</accession>
<evidence type="ECO:0000313" key="3">
    <source>
        <dbReference type="EMBL" id="MBD2296152.1"/>
    </source>
</evidence>
<keyword evidence="1" id="KW-0067">ATP-binding</keyword>
<feature type="binding site" evidence="1">
    <location>
        <position position="43"/>
    </location>
    <ligand>
        <name>ATP</name>
        <dbReference type="ChEBI" id="CHEBI:30616"/>
    </ligand>
</feature>
<evidence type="ECO:0000313" key="4">
    <source>
        <dbReference type="Proteomes" id="UP000662185"/>
    </source>
</evidence>
<dbReference type="PROSITE" id="PS00107">
    <property type="entry name" value="PROTEIN_KINASE_ATP"/>
    <property type="match status" value="1"/>
</dbReference>
<dbReference type="GO" id="GO:0005524">
    <property type="term" value="F:ATP binding"/>
    <property type="evidence" value="ECO:0007669"/>
    <property type="project" value="UniProtKB-UniRule"/>
</dbReference>